<dbReference type="PROSITE" id="PS00584">
    <property type="entry name" value="PFKB_KINASES_2"/>
    <property type="match status" value="1"/>
</dbReference>
<evidence type="ECO:0000259" key="3">
    <source>
        <dbReference type="Pfam" id="PF00294"/>
    </source>
</evidence>
<dbReference type="InterPro" id="IPR029056">
    <property type="entry name" value="Ribokinase-like"/>
</dbReference>
<dbReference type="PANTHER" id="PTHR10584">
    <property type="entry name" value="SUGAR KINASE"/>
    <property type="match status" value="1"/>
</dbReference>
<sequence>MKLIGIGDNVVDYYQDQGLMYPGGNALNVAVAGKRNGASACAYLGIVGDDAEAEHVVKCMGEEGIDFSRIRRAYGLSGKAVVALNEEGDRIFVGTNRGIRVQSLLMLKLTQDDLDYINEYDVVHTSVNSDIEHELSRLAHKPISFDFSTTKRWNKAYLQLVCPYLTYAFFSGSDMSHGEISSLFEEVHQLGVKVVGVTRGAEPAMFSKDGIISSQPHMTGDVIDTMGAGDSFIGGFLAHYHEYRDVQAALIQASQSAAVTCGHYGAFGYGKKKQ</sequence>
<protein>
    <submittedName>
        <fullName evidence="4">PfkB family carbohydrate kinase</fullName>
    </submittedName>
</protein>
<feature type="domain" description="Carbohydrate kinase PfkB" evidence="3">
    <location>
        <begin position="11"/>
        <end position="266"/>
    </location>
</feature>
<evidence type="ECO:0000256" key="1">
    <source>
        <dbReference type="ARBA" id="ARBA00022679"/>
    </source>
</evidence>
<dbReference type="Gene3D" id="3.40.1190.20">
    <property type="match status" value="1"/>
</dbReference>
<dbReference type="Pfam" id="PF00294">
    <property type="entry name" value="PfkB"/>
    <property type="match status" value="1"/>
</dbReference>
<organism evidence="4 5">
    <name type="scientific">Paenibacillus radicis</name>
    <name type="common">ex Xue et al. 2023</name>
    <dbReference type="NCBI Taxonomy" id="2972489"/>
    <lineage>
        <taxon>Bacteria</taxon>
        <taxon>Bacillati</taxon>
        <taxon>Bacillota</taxon>
        <taxon>Bacilli</taxon>
        <taxon>Bacillales</taxon>
        <taxon>Paenibacillaceae</taxon>
        <taxon>Paenibacillus</taxon>
    </lineage>
</organism>
<evidence type="ECO:0000313" key="5">
    <source>
        <dbReference type="Proteomes" id="UP001300012"/>
    </source>
</evidence>
<proteinExistence type="predicted"/>
<dbReference type="InterPro" id="IPR002173">
    <property type="entry name" value="Carboh/pur_kinase_PfkB_CS"/>
</dbReference>
<gene>
    <name evidence="4" type="ORF">NV381_16485</name>
</gene>
<accession>A0ABT1YIL2</accession>
<keyword evidence="1" id="KW-0808">Transferase</keyword>
<evidence type="ECO:0000313" key="4">
    <source>
        <dbReference type="EMBL" id="MCR8632802.1"/>
    </source>
</evidence>
<dbReference type="PANTHER" id="PTHR10584:SF166">
    <property type="entry name" value="RIBOKINASE"/>
    <property type="match status" value="1"/>
</dbReference>
<dbReference type="SUPFAM" id="SSF53613">
    <property type="entry name" value="Ribokinase-like"/>
    <property type="match status" value="1"/>
</dbReference>
<dbReference type="RefSeq" id="WP_258214386.1">
    <property type="nucleotide sequence ID" value="NZ_JANQBD010000011.1"/>
</dbReference>
<dbReference type="Proteomes" id="UP001300012">
    <property type="component" value="Unassembled WGS sequence"/>
</dbReference>
<name>A0ABT1YIL2_9BACL</name>
<keyword evidence="2 4" id="KW-0418">Kinase</keyword>
<evidence type="ECO:0000256" key="2">
    <source>
        <dbReference type="ARBA" id="ARBA00022777"/>
    </source>
</evidence>
<dbReference type="EMBL" id="JANQBD010000011">
    <property type="protein sequence ID" value="MCR8632802.1"/>
    <property type="molecule type" value="Genomic_DNA"/>
</dbReference>
<reference evidence="4 5" key="1">
    <citation type="submission" date="2022-08" db="EMBL/GenBank/DDBJ databases">
        <title>Paenibacillus endoradicis sp. nov., Paenibacillus radicibacter sp. nov and Paenibacillus pararadicis sp. nov., three cold-adapted plant growth-promoting bacteria isolated from root of Larix gmelinii in Great Khingan.</title>
        <authorList>
            <person name="Xue H."/>
        </authorList>
    </citation>
    <scope>NUCLEOTIDE SEQUENCE [LARGE SCALE GENOMIC DNA]</scope>
    <source>
        <strain evidence="4 5">N5-1-1-5</strain>
    </source>
</reference>
<dbReference type="InterPro" id="IPR011611">
    <property type="entry name" value="PfkB_dom"/>
</dbReference>
<keyword evidence="5" id="KW-1185">Reference proteome</keyword>
<comment type="caution">
    <text evidence="4">The sequence shown here is derived from an EMBL/GenBank/DDBJ whole genome shotgun (WGS) entry which is preliminary data.</text>
</comment>
<dbReference type="GO" id="GO:0016301">
    <property type="term" value="F:kinase activity"/>
    <property type="evidence" value="ECO:0007669"/>
    <property type="project" value="UniProtKB-KW"/>
</dbReference>